<dbReference type="AlphaFoldDB" id="A0A1L7CGK5"/>
<keyword evidence="8" id="KW-0862">Zinc</keyword>
<evidence type="ECO:0000256" key="6">
    <source>
        <dbReference type="ARBA" id="ARBA00022692"/>
    </source>
</evidence>
<feature type="transmembrane region" description="Helical" evidence="14">
    <location>
        <begin position="313"/>
        <end position="333"/>
    </location>
</feature>
<dbReference type="Pfam" id="PF02163">
    <property type="entry name" value="Peptidase_M50"/>
    <property type="match status" value="1"/>
</dbReference>
<dbReference type="InterPro" id="IPR001478">
    <property type="entry name" value="PDZ"/>
</dbReference>
<dbReference type="InterPro" id="IPR036034">
    <property type="entry name" value="PDZ_sf"/>
</dbReference>
<dbReference type="InterPro" id="IPR041489">
    <property type="entry name" value="PDZ_6"/>
</dbReference>
<keyword evidence="6 14" id="KW-0812">Transmembrane</keyword>
<dbReference type="Pfam" id="PF17820">
    <property type="entry name" value="PDZ_6"/>
    <property type="match status" value="1"/>
</dbReference>
<dbReference type="STRING" id="1431546.CAQU_07810"/>
<gene>
    <name evidence="16" type="ORF">CAQU_07810</name>
</gene>
<evidence type="ECO:0000256" key="12">
    <source>
        <dbReference type="ARBA" id="ARBA00032214"/>
    </source>
</evidence>
<dbReference type="Proteomes" id="UP000185478">
    <property type="component" value="Chromosome"/>
</dbReference>
<feature type="transmembrane region" description="Helical" evidence="14">
    <location>
        <begin position="97"/>
        <end position="119"/>
    </location>
</feature>
<keyword evidence="11 14" id="KW-0472">Membrane</keyword>
<evidence type="ECO:0000313" key="17">
    <source>
        <dbReference type="Proteomes" id="UP000185478"/>
    </source>
</evidence>
<dbReference type="GO" id="GO:0016020">
    <property type="term" value="C:membrane"/>
    <property type="evidence" value="ECO:0007669"/>
    <property type="project" value="UniProtKB-SubCell"/>
</dbReference>
<dbReference type="KEGG" id="caqu:CAQU_07810"/>
<name>A0A1L7CGK5_9CORY</name>
<evidence type="ECO:0000256" key="8">
    <source>
        <dbReference type="ARBA" id="ARBA00022833"/>
    </source>
</evidence>
<organism evidence="16 17">
    <name type="scientific">Corynebacterium aquilae DSM 44791</name>
    <dbReference type="NCBI Taxonomy" id="1431546"/>
    <lineage>
        <taxon>Bacteria</taxon>
        <taxon>Bacillati</taxon>
        <taxon>Actinomycetota</taxon>
        <taxon>Actinomycetes</taxon>
        <taxon>Mycobacteriales</taxon>
        <taxon>Corynebacteriaceae</taxon>
        <taxon>Corynebacterium</taxon>
    </lineage>
</organism>
<evidence type="ECO:0000256" key="4">
    <source>
        <dbReference type="ARBA" id="ARBA00019897"/>
    </source>
</evidence>
<keyword evidence="7" id="KW-0378">Hydrolase</keyword>
<dbReference type="InterPro" id="IPR008915">
    <property type="entry name" value="Peptidase_M50"/>
</dbReference>
<dbReference type="InterPro" id="IPR004387">
    <property type="entry name" value="Pept_M50_Zn"/>
</dbReference>
<evidence type="ECO:0000256" key="14">
    <source>
        <dbReference type="SAM" id="Phobius"/>
    </source>
</evidence>
<comment type="similarity">
    <text evidence="3">Belongs to the peptidase M50B family.</text>
</comment>
<feature type="transmembrane region" description="Helical" evidence="14">
    <location>
        <begin position="375"/>
        <end position="396"/>
    </location>
</feature>
<dbReference type="EMBL" id="CP009245">
    <property type="protein sequence ID" value="APT84992.1"/>
    <property type="molecule type" value="Genomic_DNA"/>
</dbReference>
<keyword evidence="9 14" id="KW-1133">Transmembrane helix</keyword>
<protein>
    <recommendedName>
        <fullName evidence="4">Zinc metalloprotease Rip1</fullName>
    </recommendedName>
    <alternativeName>
        <fullName evidence="12">S2P endopeptidase</fullName>
    </alternativeName>
    <alternativeName>
        <fullName evidence="13">Site-2-type intramembrane protease</fullName>
    </alternativeName>
</protein>
<keyword evidence="5" id="KW-0645">Protease</keyword>
<dbReference type="SUPFAM" id="SSF50156">
    <property type="entry name" value="PDZ domain-like"/>
    <property type="match status" value="1"/>
</dbReference>
<evidence type="ECO:0000256" key="5">
    <source>
        <dbReference type="ARBA" id="ARBA00022670"/>
    </source>
</evidence>
<evidence type="ECO:0000256" key="3">
    <source>
        <dbReference type="ARBA" id="ARBA00007931"/>
    </source>
</evidence>
<dbReference type="GO" id="GO:0004222">
    <property type="term" value="F:metalloendopeptidase activity"/>
    <property type="evidence" value="ECO:0007669"/>
    <property type="project" value="InterPro"/>
</dbReference>
<reference evidence="16 17" key="1">
    <citation type="submission" date="2014-08" db="EMBL/GenBank/DDBJ databases">
        <title>Complete genome sequence of Corynebacterium aquilae S-613T(T) (=DSM 44791(T)), isolated from the choana of a healthy golden eagle.</title>
        <authorList>
            <person name="Ruckert C."/>
            <person name="Albersmeier A."/>
            <person name="Winkler A."/>
            <person name="Kalinowski J."/>
        </authorList>
    </citation>
    <scope>NUCLEOTIDE SEQUENCE [LARGE SCALE GENOMIC DNA]</scope>
    <source>
        <strain evidence="16 17">S-613</strain>
    </source>
</reference>
<dbReference type="SMART" id="SM00228">
    <property type="entry name" value="PDZ"/>
    <property type="match status" value="1"/>
</dbReference>
<dbReference type="CDD" id="cd06163">
    <property type="entry name" value="S2P-M50_PDZ_RseP-like"/>
    <property type="match status" value="1"/>
</dbReference>
<evidence type="ECO:0000256" key="9">
    <source>
        <dbReference type="ARBA" id="ARBA00022989"/>
    </source>
</evidence>
<evidence type="ECO:0000256" key="11">
    <source>
        <dbReference type="ARBA" id="ARBA00023136"/>
    </source>
</evidence>
<evidence type="ECO:0000256" key="10">
    <source>
        <dbReference type="ARBA" id="ARBA00023049"/>
    </source>
</evidence>
<dbReference type="PANTHER" id="PTHR42837:SF2">
    <property type="entry name" value="MEMBRANE METALLOPROTEASE ARASP2, CHLOROPLASTIC-RELATED"/>
    <property type="match status" value="1"/>
</dbReference>
<feature type="domain" description="PDZ" evidence="15">
    <location>
        <begin position="129"/>
        <end position="205"/>
    </location>
</feature>
<evidence type="ECO:0000313" key="16">
    <source>
        <dbReference type="EMBL" id="APT84992.1"/>
    </source>
</evidence>
<dbReference type="PANTHER" id="PTHR42837">
    <property type="entry name" value="REGULATOR OF SIGMA-E PROTEASE RSEP"/>
    <property type="match status" value="1"/>
</dbReference>
<accession>A0A1L7CGK5</accession>
<evidence type="ECO:0000256" key="2">
    <source>
        <dbReference type="ARBA" id="ARBA00004141"/>
    </source>
</evidence>
<keyword evidence="10" id="KW-0482">Metalloprotease</keyword>
<evidence type="ECO:0000256" key="7">
    <source>
        <dbReference type="ARBA" id="ARBA00022801"/>
    </source>
</evidence>
<dbReference type="Gene3D" id="2.30.42.10">
    <property type="match status" value="1"/>
</dbReference>
<proteinExistence type="inferred from homology"/>
<evidence type="ECO:0000259" key="15">
    <source>
        <dbReference type="SMART" id="SM00228"/>
    </source>
</evidence>
<keyword evidence="17" id="KW-1185">Reference proteome</keyword>
<evidence type="ECO:0000256" key="13">
    <source>
        <dbReference type="ARBA" id="ARBA00033476"/>
    </source>
</evidence>
<comment type="subcellular location">
    <subcellularLocation>
        <location evidence="2">Membrane</location>
        <topology evidence="2">Multi-pass membrane protein</topology>
    </subcellularLocation>
</comment>
<sequence>MSFFVGVVVFALGIAATIALHEFGHMRSALACGMVVRRFYVGFGPTVFKVRRGGIEYGLKAIPLGGFCDIAGMTIHDELGEVPADKAMVNKPAWQRVFVLLGGILMNLLLAFVLIYAVAVSVGLPNRDADFSAVVESTGCVAPAQNEDGSLAPCAGEGPAAAAGMRAGDKVVAVDGQPVESFMQLREKLMEKPGQTVQLEVQRGAETLSLSVPLESVTRRSTSGEVITVGAAGIVGARPSNTMVEYNPLSAVGGAARFYGMMFEGTVKGLVAFPGKIPGVMASVVGAPRDEESPMSVVGASRIGGELAQQSQWPTFVMLLASLNFFLALFNLLPFPPLDGGHIAVVVYEKLRDAWRRMRGLAPAGPADYLKLMPLTYAVTAALLLVGVVTIAADIVNPIRLF</sequence>
<dbReference type="RefSeq" id="WP_075728553.1">
    <property type="nucleotide sequence ID" value="NZ_CP009245.1"/>
</dbReference>
<dbReference type="GO" id="GO:0006508">
    <property type="term" value="P:proteolysis"/>
    <property type="evidence" value="ECO:0007669"/>
    <property type="project" value="UniProtKB-KW"/>
</dbReference>
<evidence type="ECO:0000256" key="1">
    <source>
        <dbReference type="ARBA" id="ARBA00001947"/>
    </source>
</evidence>
<comment type="cofactor">
    <cofactor evidence="1">
        <name>Zn(2+)</name>
        <dbReference type="ChEBI" id="CHEBI:29105"/>
    </cofactor>
</comment>